<dbReference type="OrthoDB" id="2313946at2"/>
<dbReference type="EMBL" id="AZDA01000021">
    <property type="protein sequence ID" value="KRK40126.1"/>
    <property type="molecule type" value="Genomic_DNA"/>
</dbReference>
<dbReference type="STRING" id="1423726.FC07_GL001326"/>
<dbReference type="Proteomes" id="UP000051461">
    <property type="component" value="Unassembled WGS sequence"/>
</dbReference>
<reference evidence="1 2" key="1">
    <citation type="journal article" date="2015" name="Genome Announc.">
        <title>Expanding the biotechnology potential of lactobacilli through comparative genomics of 213 strains and associated genera.</title>
        <authorList>
            <person name="Sun Z."/>
            <person name="Harris H.M."/>
            <person name="McCann A."/>
            <person name="Guo C."/>
            <person name="Argimon S."/>
            <person name="Zhang W."/>
            <person name="Yang X."/>
            <person name="Jeffery I.B."/>
            <person name="Cooney J.C."/>
            <person name="Kagawa T.F."/>
            <person name="Liu W."/>
            <person name="Song Y."/>
            <person name="Salvetti E."/>
            <person name="Wrobel A."/>
            <person name="Rasinkangas P."/>
            <person name="Parkhill J."/>
            <person name="Rea M.C."/>
            <person name="O'Sullivan O."/>
            <person name="Ritari J."/>
            <person name="Douillard F.P."/>
            <person name="Paul Ross R."/>
            <person name="Yang R."/>
            <person name="Briner A.E."/>
            <person name="Felis G.E."/>
            <person name="de Vos W.M."/>
            <person name="Barrangou R."/>
            <person name="Klaenhammer T.R."/>
            <person name="Caufield P.W."/>
            <person name="Cui Y."/>
            <person name="Zhang H."/>
            <person name="O'Toole P.W."/>
        </authorList>
    </citation>
    <scope>NUCLEOTIDE SEQUENCE [LARGE SCALE GENOMIC DNA]</scope>
    <source>
        <strain evidence="1 2">DSM 20003</strain>
    </source>
</reference>
<dbReference type="AlphaFoldDB" id="A0A0R1H0Z1"/>
<dbReference type="PATRIC" id="fig|1423726.3.peg.1372"/>
<keyword evidence="2" id="KW-1185">Reference proteome</keyword>
<proteinExistence type="predicted"/>
<dbReference type="RefSeq" id="WP_057903823.1">
    <property type="nucleotide sequence ID" value="NZ_AZDA01000021.1"/>
</dbReference>
<sequence>MQSILAELQAAQRDHQLINIYQAAHDVVYTGYVLFLNESGVVLQTYDDAGLQDGMVYLRLPIIDEIEVDSDDLTSMQFRMQLAQDEHFITSFQFAFQFVAAQPLLPQLLQQAQVRQTMLMFVLANDERYLEGRVHDVTEDTVVLQLFDKFDYTNQALLMLPQTQIQLVEFQGKELSLETYLLRQQPLPTHVLPQRATTPTAIQTMLKGAEQDGRLVALGDANDNDMFFVGFVNTVNTDSVVLNLIDMNGQFGGYVLMQLSELNSVTNQSDYLHTMTAFVRRNQQRGLTKQPILNDERLFDPSVDLFRTLVQQALTFRRLIRIRTSAWEGAMVVLPLAVDDETLTFRIFESESEDDPDQMSIAFTELVEIAFDYLDLYLLTQELKASGEL</sequence>
<gene>
    <name evidence="1" type="ORF">FC07_GL001326</name>
</gene>
<name>A0A0R1H0Z1_9LACO</name>
<evidence type="ECO:0000313" key="1">
    <source>
        <dbReference type="EMBL" id="KRK40126.1"/>
    </source>
</evidence>
<accession>A0A0R1H0Z1</accession>
<organism evidence="1 2">
    <name type="scientific">Loigolactobacillus bifermentans DSM 20003</name>
    <dbReference type="NCBI Taxonomy" id="1423726"/>
    <lineage>
        <taxon>Bacteria</taxon>
        <taxon>Bacillati</taxon>
        <taxon>Bacillota</taxon>
        <taxon>Bacilli</taxon>
        <taxon>Lactobacillales</taxon>
        <taxon>Lactobacillaceae</taxon>
        <taxon>Loigolactobacillus</taxon>
    </lineage>
</organism>
<evidence type="ECO:0000313" key="2">
    <source>
        <dbReference type="Proteomes" id="UP000051461"/>
    </source>
</evidence>
<protein>
    <submittedName>
        <fullName evidence="1">Uncharacterized protein</fullName>
    </submittedName>
</protein>
<comment type="caution">
    <text evidence="1">The sequence shown here is derived from an EMBL/GenBank/DDBJ whole genome shotgun (WGS) entry which is preliminary data.</text>
</comment>